<name>A0ABT0D840_9HYPH</name>
<reference evidence="2 3" key="1">
    <citation type="submission" date="2022-04" db="EMBL/GenBank/DDBJ databases">
        <authorList>
            <person name="Grouzdev D.S."/>
            <person name="Pantiukh K.S."/>
            <person name="Krutkina M.S."/>
        </authorList>
    </citation>
    <scope>NUCLEOTIDE SEQUENCE [LARGE SCALE GENOMIC DNA]</scope>
    <source>
        <strain evidence="2 3">6x-1</strain>
    </source>
</reference>
<dbReference type="PROSITE" id="PS51273">
    <property type="entry name" value="GATASE_TYPE_1"/>
    <property type="match status" value="1"/>
</dbReference>
<dbReference type="Proteomes" id="UP001203284">
    <property type="component" value="Unassembled WGS sequence"/>
</dbReference>
<gene>
    <name evidence="2" type="ORF">MWN34_04250</name>
</gene>
<evidence type="ECO:0000259" key="1">
    <source>
        <dbReference type="Pfam" id="PF00117"/>
    </source>
</evidence>
<dbReference type="Pfam" id="PF00117">
    <property type="entry name" value="GATase"/>
    <property type="match status" value="1"/>
</dbReference>
<dbReference type="SUPFAM" id="SSF52317">
    <property type="entry name" value="Class I glutamine amidotransferase-like"/>
    <property type="match status" value="1"/>
</dbReference>
<dbReference type="Gene3D" id="3.40.50.880">
    <property type="match status" value="1"/>
</dbReference>
<dbReference type="PANTHER" id="PTHR42695">
    <property type="entry name" value="GLUTAMINE AMIDOTRANSFERASE YLR126C-RELATED"/>
    <property type="match status" value="1"/>
</dbReference>
<keyword evidence="2" id="KW-0436">Ligase</keyword>
<protein>
    <submittedName>
        <fullName evidence="2">Glutamine amidotransferase</fullName>
        <ecNumber evidence="2">6.3.5.2</ecNumber>
    </submittedName>
</protein>
<keyword evidence="3" id="KW-1185">Reference proteome</keyword>
<dbReference type="InterPro" id="IPR029062">
    <property type="entry name" value="Class_I_gatase-like"/>
</dbReference>
<organism evidence="2 3">
    <name type="scientific">Ancylobacter crimeensis</name>
    <dbReference type="NCBI Taxonomy" id="2579147"/>
    <lineage>
        <taxon>Bacteria</taxon>
        <taxon>Pseudomonadati</taxon>
        <taxon>Pseudomonadota</taxon>
        <taxon>Alphaproteobacteria</taxon>
        <taxon>Hyphomicrobiales</taxon>
        <taxon>Xanthobacteraceae</taxon>
        <taxon>Ancylobacter</taxon>
    </lineage>
</organism>
<dbReference type="GO" id="GO:0003922">
    <property type="term" value="F:GMP synthase (glutamine-hydrolyzing) activity"/>
    <property type="evidence" value="ECO:0007669"/>
    <property type="project" value="UniProtKB-EC"/>
</dbReference>
<sequence length="195" mass="21061">MVIYRLLASEKRLIEWRLSHGQPVLGICLSAQLMAATLGARVYEGATKEIGRGAISLTTKGFSSPLAPLAQDGVRVLHWHCDIFDLRDSAPRLASNAVYPNQAFSSGDGGLALQFHIEADAHGLDEWYIGHAVELAGTDIDVWLLRRDGRHYAPPAAEIAGSVLNRWLDNTFGETYPALAGVNVDSPALSPLMSA</sequence>
<proteinExistence type="predicted"/>
<dbReference type="PANTHER" id="PTHR42695:SF5">
    <property type="entry name" value="GLUTAMINE AMIDOTRANSFERASE YLR126C-RELATED"/>
    <property type="match status" value="1"/>
</dbReference>
<dbReference type="InterPro" id="IPR044992">
    <property type="entry name" value="ChyE-like"/>
</dbReference>
<evidence type="ECO:0000313" key="2">
    <source>
        <dbReference type="EMBL" id="MCK0196120.1"/>
    </source>
</evidence>
<comment type="caution">
    <text evidence="2">The sequence shown here is derived from an EMBL/GenBank/DDBJ whole genome shotgun (WGS) entry which is preliminary data.</text>
</comment>
<dbReference type="EMBL" id="JALKCH010000003">
    <property type="protein sequence ID" value="MCK0196120.1"/>
    <property type="molecule type" value="Genomic_DNA"/>
</dbReference>
<dbReference type="EC" id="6.3.5.2" evidence="2"/>
<accession>A0ABT0D840</accession>
<evidence type="ECO:0000313" key="3">
    <source>
        <dbReference type="Proteomes" id="UP001203284"/>
    </source>
</evidence>
<keyword evidence="2" id="KW-0315">Glutamine amidotransferase</keyword>
<feature type="domain" description="Glutamine amidotransferase" evidence="1">
    <location>
        <begin position="11"/>
        <end position="120"/>
    </location>
</feature>
<dbReference type="InterPro" id="IPR017926">
    <property type="entry name" value="GATASE"/>
</dbReference>